<feature type="transmembrane region" description="Helical" evidence="1">
    <location>
        <begin position="163"/>
        <end position="193"/>
    </location>
</feature>
<evidence type="ECO:0000256" key="1">
    <source>
        <dbReference type="SAM" id="Phobius"/>
    </source>
</evidence>
<dbReference type="Proteomes" id="UP001633002">
    <property type="component" value="Unassembled WGS sequence"/>
</dbReference>
<dbReference type="AlphaFoldDB" id="A0ABD3GW45"/>
<keyword evidence="1" id="KW-1133">Transmembrane helix</keyword>
<dbReference type="EMBL" id="JBJQOH010000006">
    <property type="protein sequence ID" value="KAL3683475.1"/>
    <property type="molecule type" value="Genomic_DNA"/>
</dbReference>
<keyword evidence="1" id="KW-0472">Membrane</keyword>
<proteinExistence type="predicted"/>
<name>A0ABD3GW45_9MARC</name>
<sequence length="204" mass="23772">MVSGYKSRILGGQRISKAESMEGFQEASEQHVIRSGKIASEHVEEFLELLEEEGFRRRDAYDPESMASHLPKGWKDHWKVKYAAVFSRPREIRLARPGMAEFLLRVETVVKNLEDRVASSFIFRVLFYVLLYTSVFDALRVTLLTADQLWPFDVLTFDDPVVALFSVLVALPLYIFFFVYRLICPLIVSFTLYKLVRHPESYRH</sequence>
<accession>A0ABD3GW45</accession>
<gene>
    <name evidence="2" type="ORF">R1sor_001497</name>
</gene>
<protein>
    <submittedName>
        <fullName evidence="2">Uncharacterized protein</fullName>
    </submittedName>
</protein>
<keyword evidence="1" id="KW-0812">Transmembrane</keyword>
<reference evidence="2 3" key="1">
    <citation type="submission" date="2024-09" db="EMBL/GenBank/DDBJ databases">
        <title>Chromosome-scale assembly of Riccia sorocarpa.</title>
        <authorList>
            <person name="Paukszto L."/>
        </authorList>
    </citation>
    <scope>NUCLEOTIDE SEQUENCE [LARGE SCALE GENOMIC DNA]</scope>
    <source>
        <strain evidence="2">LP-2024</strain>
        <tissue evidence="2">Aerial parts of the thallus</tissue>
    </source>
</reference>
<feature type="transmembrane region" description="Helical" evidence="1">
    <location>
        <begin position="121"/>
        <end position="143"/>
    </location>
</feature>
<evidence type="ECO:0000313" key="3">
    <source>
        <dbReference type="Proteomes" id="UP001633002"/>
    </source>
</evidence>
<comment type="caution">
    <text evidence="2">The sequence shown here is derived from an EMBL/GenBank/DDBJ whole genome shotgun (WGS) entry which is preliminary data.</text>
</comment>
<keyword evidence="3" id="KW-1185">Reference proteome</keyword>
<evidence type="ECO:0000313" key="2">
    <source>
        <dbReference type="EMBL" id="KAL3683475.1"/>
    </source>
</evidence>
<organism evidence="2 3">
    <name type="scientific">Riccia sorocarpa</name>
    <dbReference type="NCBI Taxonomy" id="122646"/>
    <lineage>
        <taxon>Eukaryota</taxon>
        <taxon>Viridiplantae</taxon>
        <taxon>Streptophyta</taxon>
        <taxon>Embryophyta</taxon>
        <taxon>Marchantiophyta</taxon>
        <taxon>Marchantiopsida</taxon>
        <taxon>Marchantiidae</taxon>
        <taxon>Marchantiales</taxon>
        <taxon>Ricciaceae</taxon>
        <taxon>Riccia</taxon>
    </lineage>
</organism>